<evidence type="ECO:0000256" key="1">
    <source>
        <dbReference type="SAM" id="MobiDB-lite"/>
    </source>
</evidence>
<reference evidence="2" key="1">
    <citation type="submission" date="2021-10" db="EMBL/GenBank/DDBJ databases">
        <title>De novo Genome Assembly of Clathrus columnatus (Basidiomycota, Fungi) Using Illumina and Nanopore Sequence Data.</title>
        <authorList>
            <person name="Ogiso-Tanaka E."/>
            <person name="Itagaki H."/>
            <person name="Hosoya T."/>
            <person name="Hosaka K."/>
        </authorList>
    </citation>
    <scope>NUCLEOTIDE SEQUENCE</scope>
    <source>
        <strain evidence="2">MO-923</strain>
    </source>
</reference>
<evidence type="ECO:0000313" key="2">
    <source>
        <dbReference type="EMBL" id="GJJ10400.1"/>
    </source>
</evidence>
<keyword evidence="3" id="KW-1185">Reference proteome</keyword>
<proteinExistence type="predicted"/>
<feature type="region of interest" description="Disordered" evidence="1">
    <location>
        <begin position="260"/>
        <end position="281"/>
    </location>
</feature>
<evidence type="ECO:0000313" key="3">
    <source>
        <dbReference type="Proteomes" id="UP001050691"/>
    </source>
</evidence>
<organism evidence="2 3">
    <name type="scientific">Clathrus columnatus</name>
    <dbReference type="NCBI Taxonomy" id="1419009"/>
    <lineage>
        <taxon>Eukaryota</taxon>
        <taxon>Fungi</taxon>
        <taxon>Dikarya</taxon>
        <taxon>Basidiomycota</taxon>
        <taxon>Agaricomycotina</taxon>
        <taxon>Agaricomycetes</taxon>
        <taxon>Phallomycetidae</taxon>
        <taxon>Phallales</taxon>
        <taxon>Clathraceae</taxon>
        <taxon>Clathrus</taxon>
    </lineage>
</organism>
<gene>
    <name evidence="2" type="ORF">Clacol_004626</name>
</gene>
<accession>A0AAV5ABV4</accession>
<protein>
    <submittedName>
        <fullName evidence="2">Uncharacterized protein</fullName>
    </submittedName>
</protein>
<comment type="caution">
    <text evidence="2">The sequence shown here is derived from an EMBL/GenBank/DDBJ whole genome shotgun (WGS) entry which is preliminary data.</text>
</comment>
<dbReference type="Proteomes" id="UP001050691">
    <property type="component" value="Unassembled WGS sequence"/>
</dbReference>
<dbReference type="EMBL" id="BPWL01000005">
    <property type="protein sequence ID" value="GJJ10400.1"/>
    <property type="molecule type" value="Genomic_DNA"/>
</dbReference>
<name>A0AAV5ABV4_9AGAM</name>
<dbReference type="AlphaFoldDB" id="A0AAV5ABV4"/>
<sequence>MAPFQPTTPGYHPKRAAPVMIGRELSLSSLQCVYKQPDMRLFTHLISNRGTHSPQITQQDGQSNHEYFISDDIRRVGRTIQVETFIAASAYLTTLILVQNVVVILSDILAFFGVVRQVWGLWKEKQILSLDTGKDLVTLLLQQDILRFSYATATIIIMFFTKTNFYRSFVLFITVTQIIIDYISPTVGTEIDAFQNSLSVILICELTLNLRRRNTTRPLPNPSALELPDLNLSVQNNPVRSIQSVFGRLQERMIADMEERSDLVDIEGPGQLEGEPEPEIA</sequence>